<dbReference type="PROSITE" id="PS51257">
    <property type="entry name" value="PROKAR_LIPOPROTEIN"/>
    <property type="match status" value="1"/>
</dbReference>
<dbReference type="InterPro" id="IPR001466">
    <property type="entry name" value="Beta-lactam-related"/>
</dbReference>
<protein>
    <recommendedName>
        <fullName evidence="1">Beta-lactamase-related domain-containing protein</fullName>
    </recommendedName>
</protein>
<reference evidence="2" key="1">
    <citation type="journal article" date="2014" name="Int. J. Syst. Evol. Microbiol.">
        <title>Complete genome sequence of Corynebacterium casei LMG S-19264T (=DSM 44701T), isolated from a smear-ripened cheese.</title>
        <authorList>
            <consortium name="US DOE Joint Genome Institute (JGI-PGF)"/>
            <person name="Walter F."/>
            <person name="Albersmeier A."/>
            <person name="Kalinowski J."/>
            <person name="Ruckert C."/>
        </authorList>
    </citation>
    <scope>NUCLEOTIDE SEQUENCE</scope>
    <source>
        <strain evidence="2">NBRC 108769</strain>
    </source>
</reference>
<dbReference type="AlphaFoldDB" id="A0AA37SMX7"/>
<dbReference type="PANTHER" id="PTHR43283:SF7">
    <property type="entry name" value="BETA-LACTAMASE-RELATED DOMAIN-CONTAINING PROTEIN"/>
    <property type="match status" value="1"/>
</dbReference>
<accession>A0AA37SMX7</accession>
<dbReference type="PANTHER" id="PTHR43283">
    <property type="entry name" value="BETA-LACTAMASE-RELATED"/>
    <property type="match status" value="1"/>
</dbReference>
<organism evidence="2 3">
    <name type="scientific">Portibacter lacus</name>
    <dbReference type="NCBI Taxonomy" id="1099794"/>
    <lineage>
        <taxon>Bacteria</taxon>
        <taxon>Pseudomonadati</taxon>
        <taxon>Bacteroidota</taxon>
        <taxon>Saprospiria</taxon>
        <taxon>Saprospirales</taxon>
        <taxon>Haliscomenobacteraceae</taxon>
        <taxon>Portibacter</taxon>
    </lineage>
</organism>
<proteinExistence type="predicted"/>
<gene>
    <name evidence="2" type="ORF">GCM10007940_05990</name>
</gene>
<feature type="domain" description="Beta-lactamase-related" evidence="1">
    <location>
        <begin position="182"/>
        <end position="472"/>
    </location>
</feature>
<dbReference type="Pfam" id="PF00144">
    <property type="entry name" value="Beta-lactamase"/>
    <property type="match status" value="1"/>
</dbReference>
<keyword evidence="3" id="KW-1185">Reference proteome</keyword>
<evidence type="ECO:0000313" key="3">
    <source>
        <dbReference type="Proteomes" id="UP001156666"/>
    </source>
</evidence>
<reference evidence="2" key="2">
    <citation type="submission" date="2023-01" db="EMBL/GenBank/DDBJ databases">
        <title>Draft genome sequence of Portibacter lacus strain NBRC 108769.</title>
        <authorList>
            <person name="Sun Q."/>
            <person name="Mori K."/>
        </authorList>
    </citation>
    <scope>NUCLEOTIDE SEQUENCE</scope>
    <source>
        <strain evidence="2">NBRC 108769</strain>
    </source>
</reference>
<sequence length="499" mass="56588">MISKNNKALLASKNGNYLISLVMLLLITSCSVDRSNWTGIWQTKIEYITGIQSTFELELSKGMFNSEWSGRWEAAEIMQYGVIPKLKVTNFNIEFDFVDVGKFEGKLLQENILEGIVYGLDGKKDTLRFIKVDDWTSNMPARVNENGLAINNWNYSSPELMDDGWPIVDLRNSNVFQQPLNRLFQNVVDGKYQGLDAALISYNGELILEEYFHLGAQNRIHLINSCTKSVTSLLIGIAHDNELISNINLPIRDYFNNYTDTLNPSNWPVSLKHALTMSAGLTWQENNIPYSNPKNDAIRINFSSDMYRYVLSRKIAKGGQPGEKFEYNSGLSILLGGVLLNSTKMPTDKYAEQSLFMNLGIQQYFWQSVNNQVHTGGGLLLLPRDFLKIGQLVLNNGKWNGQQVVSESWIKESTSFHLPISESKDEGYGYQWWTGHLNVDQTKIPIVYAAGYGGQFLYIVPDLNLVALFLHHNPSDFNLNHTIAFSEMEKFIAPAFLLK</sequence>
<dbReference type="SUPFAM" id="SSF56601">
    <property type="entry name" value="beta-lactamase/transpeptidase-like"/>
    <property type="match status" value="1"/>
</dbReference>
<name>A0AA37SMX7_9BACT</name>
<dbReference type="InterPro" id="IPR050789">
    <property type="entry name" value="Diverse_Enzym_Activities"/>
</dbReference>
<evidence type="ECO:0000259" key="1">
    <source>
        <dbReference type="Pfam" id="PF00144"/>
    </source>
</evidence>
<dbReference type="Proteomes" id="UP001156666">
    <property type="component" value="Unassembled WGS sequence"/>
</dbReference>
<comment type="caution">
    <text evidence="2">The sequence shown here is derived from an EMBL/GenBank/DDBJ whole genome shotgun (WGS) entry which is preliminary data.</text>
</comment>
<evidence type="ECO:0000313" key="2">
    <source>
        <dbReference type="EMBL" id="GLR15984.1"/>
    </source>
</evidence>
<dbReference type="InterPro" id="IPR012338">
    <property type="entry name" value="Beta-lactam/transpept-like"/>
</dbReference>
<dbReference type="EMBL" id="BSOH01000002">
    <property type="protein sequence ID" value="GLR15984.1"/>
    <property type="molecule type" value="Genomic_DNA"/>
</dbReference>
<dbReference type="Gene3D" id="3.40.710.10">
    <property type="entry name" value="DD-peptidase/beta-lactamase superfamily"/>
    <property type="match status" value="1"/>
</dbReference>